<dbReference type="SUPFAM" id="SSF49879">
    <property type="entry name" value="SMAD/FHA domain"/>
    <property type="match status" value="1"/>
</dbReference>
<dbReference type="PROSITE" id="PS50006">
    <property type="entry name" value="FHA_DOMAIN"/>
    <property type="match status" value="1"/>
</dbReference>
<name>A0A7C4D1I5_9CREN</name>
<proteinExistence type="predicted"/>
<dbReference type="SMART" id="SM00240">
    <property type="entry name" value="FHA"/>
    <property type="match status" value="1"/>
</dbReference>
<dbReference type="PANTHER" id="PTHR23308">
    <property type="entry name" value="NUCLEAR INHIBITOR OF PROTEIN PHOSPHATASE-1"/>
    <property type="match status" value="1"/>
</dbReference>
<sequence>MSIDKNILIVFLKSISSASHQIVKLKPDSYMIGRDPDCDIVVADPFVSRKHAKIFYRDGKWFIEDVGSKNGTYVDGEDIRGRGAIELKEDMEIIMGFSVLIIKGFEES</sequence>
<comment type="caution">
    <text evidence="2">The sequence shown here is derived from an EMBL/GenBank/DDBJ whole genome shotgun (WGS) entry which is preliminary data.</text>
</comment>
<evidence type="ECO:0000313" key="2">
    <source>
        <dbReference type="EMBL" id="HGM07568.1"/>
    </source>
</evidence>
<organism evidence="2">
    <name type="scientific">Ignisphaera aggregans</name>
    <dbReference type="NCBI Taxonomy" id="334771"/>
    <lineage>
        <taxon>Archaea</taxon>
        <taxon>Thermoproteota</taxon>
        <taxon>Thermoprotei</taxon>
        <taxon>Desulfurococcales</taxon>
        <taxon>Desulfurococcaceae</taxon>
        <taxon>Ignisphaera</taxon>
    </lineage>
</organism>
<gene>
    <name evidence="2" type="ORF">ENU31_04070</name>
</gene>
<dbReference type="InterPro" id="IPR000253">
    <property type="entry name" value="FHA_dom"/>
</dbReference>
<dbReference type="AlphaFoldDB" id="A0A7C4D1I5"/>
<dbReference type="Pfam" id="PF00498">
    <property type="entry name" value="FHA"/>
    <property type="match status" value="1"/>
</dbReference>
<evidence type="ECO:0000259" key="1">
    <source>
        <dbReference type="PROSITE" id="PS50006"/>
    </source>
</evidence>
<feature type="domain" description="FHA" evidence="1">
    <location>
        <begin position="30"/>
        <end position="79"/>
    </location>
</feature>
<protein>
    <submittedName>
        <fullName evidence="2">FHA domain-containing protein</fullName>
    </submittedName>
</protein>
<dbReference type="EMBL" id="DTCA01000121">
    <property type="protein sequence ID" value="HGM07568.1"/>
    <property type="molecule type" value="Genomic_DNA"/>
</dbReference>
<dbReference type="InterPro" id="IPR008984">
    <property type="entry name" value="SMAD_FHA_dom_sf"/>
</dbReference>
<dbReference type="InterPro" id="IPR050923">
    <property type="entry name" value="Cell_Proc_Reg/RNA_Proc"/>
</dbReference>
<dbReference type="Gene3D" id="2.60.200.20">
    <property type="match status" value="1"/>
</dbReference>
<accession>A0A7C4D1I5</accession>
<dbReference type="CDD" id="cd00060">
    <property type="entry name" value="FHA"/>
    <property type="match status" value="1"/>
</dbReference>
<reference evidence="2" key="1">
    <citation type="journal article" date="2020" name="mSystems">
        <title>Genome- and Community-Level Interaction Insights into Carbon Utilization and Element Cycling Functions of Hydrothermarchaeota in Hydrothermal Sediment.</title>
        <authorList>
            <person name="Zhou Z."/>
            <person name="Liu Y."/>
            <person name="Xu W."/>
            <person name="Pan J."/>
            <person name="Luo Z.H."/>
            <person name="Li M."/>
        </authorList>
    </citation>
    <scope>NUCLEOTIDE SEQUENCE [LARGE SCALE GENOMIC DNA]</scope>
    <source>
        <strain evidence="2">SpSt-658</strain>
    </source>
</reference>